<feature type="domain" description="TonB-dependent receptor-like beta-barrel" evidence="13">
    <location>
        <begin position="304"/>
        <end position="767"/>
    </location>
</feature>
<evidence type="ECO:0000259" key="13">
    <source>
        <dbReference type="Pfam" id="PF00593"/>
    </source>
</evidence>
<gene>
    <name evidence="15" type="ORF">C8J25_101144</name>
</gene>
<evidence type="ECO:0000313" key="15">
    <source>
        <dbReference type="EMBL" id="PTW48647.1"/>
    </source>
</evidence>
<keyword evidence="7" id="KW-0406">Ion transport</keyword>
<feature type="chain" id="PRO_5015486974" evidence="12">
    <location>
        <begin position="19"/>
        <end position="804"/>
    </location>
</feature>
<evidence type="ECO:0000259" key="14">
    <source>
        <dbReference type="Pfam" id="PF07715"/>
    </source>
</evidence>
<feature type="domain" description="TonB-dependent receptor plug" evidence="14">
    <location>
        <begin position="132"/>
        <end position="239"/>
    </location>
</feature>
<evidence type="ECO:0000256" key="8">
    <source>
        <dbReference type="ARBA" id="ARBA00023077"/>
    </source>
</evidence>
<evidence type="ECO:0000256" key="12">
    <source>
        <dbReference type="SAM" id="SignalP"/>
    </source>
</evidence>
<keyword evidence="5" id="KW-0812">Transmembrane</keyword>
<keyword evidence="6" id="KW-0408">Iron</keyword>
<reference evidence="15 16" key="1">
    <citation type="submission" date="2018-04" db="EMBL/GenBank/DDBJ databases">
        <title>Genomic Encyclopedia of Type Strains, Phase III (KMG-III): the genomes of soil and plant-associated and newly described type strains.</title>
        <authorList>
            <person name="Whitman W."/>
        </authorList>
    </citation>
    <scope>NUCLEOTIDE SEQUENCE [LARGE SCALE GENOMIC DNA]</scope>
    <source>
        <strain evidence="15 16">MA-olki</strain>
    </source>
</reference>
<evidence type="ECO:0000256" key="4">
    <source>
        <dbReference type="ARBA" id="ARBA00022496"/>
    </source>
</evidence>
<keyword evidence="9 11" id="KW-0472">Membrane</keyword>
<protein>
    <submittedName>
        <fullName evidence="15">Outer membrane receptor protein involved in Fe transport</fullName>
    </submittedName>
</protein>
<proteinExistence type="inferred from homology"/>
<dbReference type="EMBL" id="QAYE01000001">
    <property type="protein sequence ID" value="PTW48647.1"/>
    <property type="molecule type" value="Genomic_DNA"/>
</dbReference>
<comment type="subcellular location">
    <subcellularLocation>
        <location evidence="1">Cell outer membrane</location>
        <topology evidence="1">Multi-pass membrane protein</topology>
    </subcellularLocation>
</comment>
<keyword evidence="10" id="KW-0998">Cell outer membrane</keyword>
<comment type="similarity">
    <text evidence="11">Belongs to the TonB-dependent receptor family.</text>
</comment>
<dbReference type="GO" id="GO:0009279">
    <property type="term" value="C:cell outer membrane"/>
    <property type="evidence" value="ECO:0007669"/>
    <property type="project" value="UniProtKB-SubCell"/>
</dbReference>
<evidence type="ECO:0000256" key="9">
    <source>
        <dbReference type="ARBA" id="ARBA00023136"/>
    </source>
</evidence>
<keyword evidence="8 11" id="KW-0798">TonB box</keyword>
<dbReference type="RefSeq" id="WP_107951851.1">
    <property type="nucleotide sequence ID" value="NZ_QAYE01000001.1"/>
</dbReference>
<dbReference type="Proteomes" id="UP000244013">
    <property type="component" value="Unassembled WGS sequence"/>
</dbReference>
<evidence type="ECO:0000256" key="5">
    <source>
        <dbReference type="ARBA" id="ARBA00022692"/>
    </source>
</evidence>
<feature type="signal peptide" evidence="12">
    <location>
        <begin position="1"/>
        <end position="18"/>
    </location>
</feature>
<dbReference type="InterPro" id="IPR036942">
    <property type="entry name" value="Beta-barrel_TonB_sf"/>
</dbReference>
<keyword evidence="15" id="KW-0675">Receptor</keyword>
<name>A0A2T5UAY4_9SPHN</name>
<dbReference type="GO" id="GO:0006826">
    <property type="term" value="P:iron ion transport"/>
    <property type="evidence" value="ECO:0007669"/>
    <property type="project" value="UniProtKB-KW"/>
</dbReference>
<dbReference type="InterPro" id="IPR000531">
    <property type="entry name" value="Beta-barrel_TonB"/>
</dbReference>
<evidence type="ECO:0000256" key="2">
    <source>
        <dbReference type="ARBA" id="ARBA00022448"/>
    </source>
</evidence>
<comment type="caution">
    <text evidence="15">The sequence shown here is derived from an EMBL/GenBank/DDBJ whole genome shotgun (WGS) entry which is preliminary data.</text>
</comment>
<dbReference type="Pfam" id="PF00593">
    <property type="entry name" value="TonB_dep_Rec_b-barrel"/>
    <property type="match status" value="1"/>
</dbReference>
<dbReference type="InterPro" id="IPR012910">
    <property type="entry name" value="Plug_dom"/>
</dbReference>
<evidence type="ECO:0000313" key="16">
    <source>
        <dbReference type="Proteomes" id="UP000244013"/>
    </source>
</evidence>
<evidence type="ECO:0000256" key="3">
    <source>
        <dbReference type="ARBA" id="ARBA00022452"/>
    </source>
</evidence>
<evidence type="ECO:0000256" key="10">
    <source>
        <dbReference type="ARBA" id="ARBA00023237"/>
    </source>
</evidence>
<dbReference type="InterPro" id="IPR039426">
    <property type="entry name" value="TonB-dep_rcpt-like"/>
</dbReference>
<evidence type="ECO:0000256" key="11">
    <source>
        <dbReference type="RuleBase" id="RU003357"/>
    </source>
</evidence>
<keyword evidence="12" id="KW-0732">Signal</keyword>
<dbReference type="PANTHER" id="PTHR32552:SF81">
    <property type="entry name" value="TONB-DEPENDENT OUTER MEMBRANE RECEPTOR"/>
    <property type="match status" value="1"/>
</dbReference>
<evidence type="ECO:0000256" key="7">
    <source>
        <dbReference type="ARBA" id="ARBA00023065"/>
    </source>
</evidence>
<dbReference type="Gene3D" id="2.40.170.20">
    <property type="entry name" value="TonB-dependent receptor, beta-barrel domain"/>
    <property type="match status" value="1"/>
</dbReference>
<sequence>MRGCLVVAVLAVAAPAQAGQGAVDLPAGRLGDAVLALGRQSGTSIVVGDPGLWARRVPAVRGRMSAREALDRLATAANADVVAAGAVGWRLTARAPRVIPVKRPKVVPVAAPPAVQGADIVVTGSKRDVRLRDFAGQVALLDGVDLALGGAGGTEAILARLASVSSTHLGAGRNKLFIRGIADSSFTGPTQTTVGQYFGDLRLSYNAPDPDLRLYDIASVEVLEGPQGTLYGAGSLGGIIRTVPNAPELGAVSASIAGGLSATWHGDPGADLGATLNVPLGERVALRVVGYGVSEGGYIDNPVLDRRDVNRTRIGGGRAALRLDAGNGWTVDLGGIGQWTKGDDSQYADRDAPPLTRSSAIVQGFSADYTMGQVVVSGTIGGLKVKSSTGIVSQTLTERYDATLPAVDPTLPITNWPAFGSPLIAAAGSPRVFAQRNATDMIANETRVWRPMRNGFGWVVGGSFTHNRTRLSRSLGPVDAPAPVTGVTNSIDEATLYGEGSVQLVRGLTATAGARVTRASLAGTGEDIAPARLEAVALARARVTADRIETSVLPSASLIAAVLPKVSLYGRYQQGFRPGGLAIESDFVRRFENDRVRTLESGMRFGLAGVDRAYLTASVSHTIWQDIQADFIDATGLPSTANIGDGRIWTFSAAGGWKPVAGLTLDAGFTYNDSRVTEPSAALFVALARMSQVPNIARYAGRLGADYRRDVGRDLELRVYGWARYVGRSRLGVGPVLGEEQGDYLDTALTARVGRPALGVTLGVTNLTDSVGNRFALGTPFQVGSGQITPQRPRTIRIGLDAAF</sequence>
<dbReference type="SUPFAM" id="SSF56935">
    <property type="entry name" value="Porins"/>
    <property type="match status" value="1"/>
</dbReference>
<dbReference type="Gene3D" id="3.55.50.30">
    <property type="match status" value="1"/>
</dbReference>
<dbReference type="OrthoDB" id="9760333at2"/>
<accession>A0A2T5UAY4</accession>
<dbReference type="PANTHER" id="PTHR32552">
    <property type="entry name" value="FERRICHROME IRON RECEPTOR-RELATED"/>
    <property type="match status" value="1"/>
</dbReference>
<organism evidence="15 16">
    <name type="scientific">Sphingomonas faeni</name>
    <dbReference type="NCBI Taxonomy" id="185950"/>
    <lineage>
        <taxon>Bacteria</taxon>
        <taxon>Pseudomonadati</taxon>
        <taxon>Pseudomonadota</taxon>
        <taxon>Alphaproteobacteria</taxon>
        <taxon>Sphingomonadales</taxon>
        <taxon>Sphingomonadaceae</taxon>
        <taxon>Sphingomonas</taxon>
    </lineage>
</organism>
<evidence type="ECO:0000256" key="6">
    <source>
        <dbReference type="ARBA" id="ARBA00023004"/>
    </source>
</evidence>
<keyword evidence="4" id="KW-0410">Iron transport</keyword>
<dbReference type="Pfam" id="PF07715">
    <property type="entry name" value="Plug"/>
    <property type="match status" value="1"/>
</dbReference>
<evidence type="ECO:0000256" key="1">
    <source>
        <dbReference type="ARBA" id="ARBA00004571"/>
    </source>
</evidence>
<dbReference type="AlphaFoldDB" id="A0A2T5UAY4"/>
<keyword evidence="2" id="KW-0813">Transport</keyword>
<dbReference type="GeneID" id="91004246"/>
<keyword evidence="3" id="KW-1134">Transmembrane beta strand</keyword>